<feature type="coiled-coil region" evidence="15">
    <location>
        <begin position="33"/>
        <end position="84"/>
    </location>
</feature>
<comment type="subcellular location">
    <subcellularLocation>
        <location evidence="1">Endoplasmic reticulum membrane</location>
        <topology evidence="1">Multi-pass membrane protein</topology>
    </subcellularLocation>
</comment>
<evidence type="ECO:0000256" key="9">
    <source>
        <dbReference type="ARBA" id="ARBA00022989"/>
    </source>
</evidence>
<keyword evidence="18" id="KW-1185">Reference proteome</keyword>
<keyword evidence="9 16" id="KW-1133">Transmembrane helix</keyword>
<evidence type="ECO:0000256" key="8">
    <source>
        <dbReference type="ARBA" id="ARBA00022837"/>
    </source>
</evidence>
<proteinExistence type="inferred from homology"/>
<sequence length="181" mass="20534">MVIDILFIITISITSALLSEGLSWLLVYRTESYQRMKASADKLQAQVDKIKETESTTSTIQLKNKAKDKKLERIEESLKLTNKDLSFSKMKSMFAVAVSMIALFTYLNTVFDGKIVCKLPFEPIGFIQNLSHRNIPGKDYTDCSMTFLYVLCSMFIRTNIQTIMGTKQAASKQSNPFAMQQ</sequence>
<dbReference type="PANTHER" id="PTHR20917:SF0">
    <property type="entry name" value="CALCIUM LOAD-ACTIVATED CALCIUM CHANNEL"/>
    <property type="match status" value="1"/>
</dbReference>
<dbReference type="PANTHER" id="PTHR20917">
    <property type="entry name" value="PNAS-RELATED"/>
    <property type="match status" value="1"/>
</dbReference>
<dbReference type="InterPro" id="IPR008559">
    <property type="entry name" value="TMCO1"/>
</dbReference>
<dbReference type="SMART" id="SM01415">
    <property type="entry name" value="DUF106"/>
    <property type="match status" value="1"/>
</dbReference>
<keyword evidence="6 16" id="KW-0812">Transmembrane</keyword>
<keyword evidence="5 14" id="KW-0107">Calcium channel</keyword>
<dbReference type="RefSeq" id="XP_020428655.1">
    <property type="nucleotide sequence ID" value="XM_020581070.1"/>
</dbReference>
<dbReference type="STRING" id="670386.D3BQV3"/>
<comment type="function">
    <text evidence="14">Calcium-selective channel required to prevent calcium stores from overfilling.</text>
</comment>
<evidence type="ECO:0000313" key="17">
    <source>
        <dbReference type="EMBL" id="EFA76523.1"/>
    </source>
</evidence>
<dbReference type="AlphaFoldDB" id="D3BQV3"/>
<evidence type="ECO:0000256" key="1">
    <source>
        <dbReference type="ARBA" id="ARBA00004477"/>
    </source>
</evidence>
<dbReference type="FunCoup" id="D3BQV3">
    <property type="interactions" value="248"/>
</dbReference>
<dbReference type="OMA" id="GMFGDFK"/>
<keyword evidence="11 14" id="KW-0406">Ion transport</keyword>
<feature type="transmembrane region" description="Helical" evidence="16">
    <location>
        <begin position="93"/>
        <end position="111"/>
    </location>
</feature>
<keyword evidence="12 14" id="KW-0472">Membrane</keyword>
<keyword evidence="8 14" id="KW-0106">Calcium</keyword>
<evidence type="ECO:0000313" key="18">
    <source>
        <dbReference type="Proteomes" id="UP000001396"/>
    </source>
</evidence>
<evidence type="ECO:0000256" key="10">
    <source>
        <dbReference type="ARBA" id="ARBA00023054"/>
    </source>
</evidence>
<dbReference type="GO" id="GO:0005789">
    <property type="term" value="C:endoplasmic reticulum membrane"/>
    <property type="evidence" value="ECO:0007669"/>
    <property type="project" value="UniProtKB-SubCell"/>
</dbReference>
<organism evidence="17 18">
    <name type="scientific">Heterostelium pallidum (strain ATCC 26659 / Pp 5 / PN500)</name>
    <name type="common">Cellular slime mold</name>
    <name type="synonym">Polysphondylium pallidum</name>
    <dbReference type="NCBI Taxonomy" id="670386"/>
    <lineage>
        <taxon>Eukaryota</taxon>
        <taxon>Amoebozoa</taxon>
        <taxon>Evosea</taxon>
        <taxon>Eumycetozoa</taxon>
        <taxon>Dictyostelia</taxon>
        <taxon>Acytosteliales</taxon>
        <taxon>Acytosteliaceae</taxon>
        <taxon>Heterostelium</taxon>
    </lineage>
</organism>
<evidence type="ECO:0000256" key="16">
    <source>
        <dbReference type="SAM" id="Phobius"/>
    </source>
</evidence>
<dbReference type="GO" id="GO:0032469">
    <property type="term" value="P:endoplasmic reticulum calcium ion homeostasis"/>
    <property type="evidence" value="ECO:0007669"/>
    <property type="project" value="UniProtKB-UniRule"/>
</dbReference>
<dbReference type="GO" id="GO:0005262">
    <property type="term" value="F:calcium channel activity"/>
    <property type="evidence" value="ECO:0007669"/>
    <property type="project" value="UniProtKB-UniRule"/>
</dbReference>
<dbReference type="GeneID" id="31365762"/>
<comment type="caution">
    <text evidence="17">The sequence shown here is derived from an EMBL/GenBank/DDBJ whole genome shotgun (WGS) entry which is preliminary data.</text>
</comment>
<evidence type="ECO:0000256" key="2">
    <source>
        <dbReference type="ARBA" id="ARBA00006537"/>
    </source>
</evidence>
<evidence type="ECO:0000256" key="7">
    <source>
        <dbReference type="ARBA" id="ARBA00022824"/>
    </source>
</evidence>
<comment type="similarity">
    <text evidence="2 14">Belongs to the TMCO1 family.</text>
</comment>
<feature type="transmembrane region" description="Helical" evidence="16">
    <location>
        <begin position="6"/>
        <end position="27"/>
    </location>
</feature>
<dbReference type="EMBL" id="ADBJ01000047">
    <property type="protein sequence ID" value="EFA76523.1"/>
    <property type="molecule type" value="Genomic_DNA"/>
</dbReference>
<reference evidence="17 18" key="1">
    <citation type="journal article" date="2011" name="Genome Res.">
        <title>Phylogeny-wide analysis of social amoeba genomes highlights ancient origins for complex intercellular communication.</title>
        <authorList>
            <person name="Heidel A.J."/>
            <person name="Lawal H.M."/>
            <person name="Felder M."/>
            <person name="Schilde C."/>
            <person name="Helps N.R."/>
            <person name="Tunggal B."/>
            <person name="Rivero F."/>
            <person name="John U."/>
            <person name="Schleicher M."/>
            <person name="Eichinger L."/>
            <person name="Platzer M."/>
            <person name="Noegel A.A."/>
            <person name="Schaap P."/>
            <person name="Gloeckner G."/>
        </authorList>
    </citation>
    <scope>NUCLEOTIDE SEQUENCE [LARGE SCALE GENOMIC DNA]</scope>
    <source>
        <strain evidence="18">ATCC 26659 / Pp 5 / PN500</strain>
    </source>
</reference>
<evidence type="ECO:0000256" key="3">
    <source>
        <dbReference type="ARBA" id="ARBA00022448"/>
    </source>
</evidence>
<evidence type="ECO:0000256" key="5">
    <source>
        <dbReference type="ARBA" id="ARBA00022673"/>
    </source>
</evidence>
<dbReference type="InterPro" id="IPR002809">
    <property type="entry name" value="EMC3/TMCO1"/>
</dbReference>
<protein>
    <recommendedName>
        <fullName evidence="14">Calcium load-activated calcium channel</fullName>
        <shortName evidence="14">CLAC channel</shortName>
    </recommendedName>
</protein>
<keyword evidence="7 14" id="KW-0256">Endoplasmic reticulum</keyword>
<dbReference type="PIRSF" id="PIRSF023322">
    <property type="entry name" value="DUF841_euk"/>
    <property type="match status" value="1"/>
</dbReference>
<evidence type="ECO:0000256" key="11">
    <source>
        <dbReference type="ARBA" id="ARBA00023065"/>
    </source>
</evidence>
<evidence type="ECO:0000256" key="15">
    <source>
        <dbReference type="SAM" id="Coils"/>
    </source>
</evidence>
<keyword evidence="3 14" id="KW-0813">Transport</keyword>
<dbReference type="InParanoid" id="D3BQV3"/>
<keyword evidence="13" id="KW-0407">Ion channel</keyword>
<gene>
    <name evidence="17" type="ORF">PPL_10291</name>
</gene>
<evidence type="ECO:0000256" key="13">
    <source>
        <dbReference type="ARBA" id="ARBA00023303"/>
    </source>
</evidence>
<keyword evidence="4" id="KW-0109">Calcium transport</keyword>
<evidence type="ECO:0000256" key="12">
    <source>
        <dbReference type="ARBA" id="ARBA00023136"/>
    </source>
</evidence>
<evidence type="ECO:0000256" key="14">
    <source>
        <dbReference type="PIRNR" id="PIRNR023322"/>
    </source>
</evidence>
<dbReference type="Proteomes" id="UP000001396">
    <property type="component" value="Unassembled WGS sequence"/>
</dbReference>
<accession>D3BQV3</accession>
<evidence type="ECO:0000256" key="4">
    <source>
        <dbReference type="ARBA" id="ARBA00022568"/>
    </source>
</evidence>
<evidence type="ECO:0000256" key="6">
    <source>
        <dbReference type="ARBA" id="ARBA00022692"/>
    </source>
</evidence>
<dbReference type="Pfam" id="PF01956">
    <property type="entry name" value="EMC3_TMCO1"/>
    <property type="match status" value="1"/>
</dbReference>
<name>D3BQV3_HETP5</name>
<keyword evidence="10 15" id="KW-0175">Coiled coil</keyword>